<feature type="non-terminal residue" evidence="2">
    <location>
        <position position="1"/>
    </location>
</feature>
<proteinExistence type="predicted"/>
<feature type="region of interest" description="Disordered" evidence="1">
    <location>
        <begin position="1"/>
        <end position="22"/>
    </location>
</feature>
<comment type="caution">
    <text evidence="2">The sequence shown here is derived from an EMBL/GenBank/DDBJ whole genome shotgun (WGS) entry which is preliminary data.</text>
</comment>
<evidence type="ECO:0000256" key="1">
    <source>
        <dbReference type="SAM" id="MobiDB-lite"/>
    </source>
</evidence>
<organism evidence="2 3">
    <name type="scientific">Brassica rapa subsp. trilocularis</name>
    <dbReference type="NCBI Taxonomy" id="1813537"/>
    <lineage>
        <taxon>Eukaryota</taxon>
        <taxon>Viridiplantae</taxon>
        <taxon>Streptophyta</taxon>
        <taxon>Embryophyta</taxon>
        <taxon>Tracheophyta</taxon>
        <taxon>Spermatophyta</taxon>
        <taxon>Magnoliopsida</taxon>
        <taxon>eudicotyledons</taxon>
        <taxon>Gunneridae</taxon>
        <taxon>Pentapetalae</taxon>
        <taxon>rosids</taxon>
        <taxon>malvids</taxon>
        <taxon>Brassicales</taxon>
        <taxon>Brassicaceae</taxon>
        <taxon>Brassiceae</taxon>
        <taxon>Brassica</taxon>
    </lineage>
</organism>
<dbReference type="EMBL" id="JADBGQ010000001">
    <property type="protein sequence ID" value="KAG5415220.1"/>
    <property type="molecule type" value="Genomic_DNA"/>
</dbReference>
<accession>A0ABQ7NWK5</accession>
<gene>
    <name evidence="2" type="primary">A01p029420.1_BraROA</name>
    <name evidence="2" type="ORF">IGI04_002787</name>
</gene>
<protein>
    <submittedName>
        <fullName evidence="2">Uncharacterized protein</fullName>
    </submittedName>
</protein>
<evidence type="ECO:0000313" key="3">
    <source>
        <dbReference type="Proteomes" id="UP000823674"/>
    </source>
</evidence>
<reference evidence="2 3" key="1">
    <citation type="submission" date="2021-03" db="EMBL/GenBank/DDBJ databases">
        <authorList>
            <person name="King G.J."/>
            <person name="Bancroft I."/>
            <person name="Baten A."/>
            <person name="Bloomfield J."/>
            <person name="Borpatragohain P."/>
            <person name="He Z."/>
            <person name="Irish N."/>
            <person name="Irwin J."/>
            <person name="Liu K."/>
            <person name="Mauleon R.P."/>
            <person name="Moore J."/>
            <person name="Morris R."/>
            <person name="Ostergaard L."/>
            <person name="Wang B."/>
            <person name="Wells R."/>
        </authorList>
    </citation>
    <scope>NUCLEOTIDE SEQUENCE [LARGE SCALE GENOMIC DNA]</scope>
    <source>
        <strain evidence="2">R-o-18</strain>
        <tissue evidence="2">Leaf</tissue>
    </source>
</reference>
<name>A0ABQ7NWK5_BRACM</name>
<keyword evidence="3" id="KW-1185">Reference proteome</keyword>
<sequence length="186" mass="19831">ICSRGGAEGSDGIRSGDIRSTPTEVLREETLLPCGTGSNINSICPDAFISSRTIDVKPSIRIGSDGNDHPPKKAVYKPGGANCRRQNRICSRGGAEGSDGIRSGDIRSTPTEVLREETLLPCGTGSNINSICPDAFVSSRTIDVKPSIPIGSDGNDHPPKKAIYEPGGANCRRQNRSWKNQRLEIT</sequence>
<dbReference type="Proteomes" id="UP000823674">
    <property type="component" value="Chromosome A01"/>
</dbReference>
<evidence type="ECO:0000313" key="2">
    <source>
        <dbReference type="EMBL" id="KAG5415220.1"/>
    </source>
</evidence>